<feature type="transmembrane region" description="Helical" evidence="7">
    <location>
        <begin position="12"/>
        <end position="35"/>
    </location>
</feature>
<keyword evidence="3" id="KW-1003">Cell membrane</keyword>
<evidence type="ECO:0000313" key="10">
    <source>
        <dbReference type="Proteomes" id="UP000032534"/>
    </source>
</evidence>
<dbReference type="GO" id="GO:0005886">
    <property type="term" value="C:plasma membrane"/>
    <property type="evidence" value="ECO:0007669"/>
    <property type="project" value="UniProtKB-SubCell"/>
</dbReference>
<feature type="transmembrane region" description="Helical" evidence="7">
    <location>
        <begin position="111"/>
        <end position="130"/>
    </location>
</feature>
<dbReference type="Pfam" id="PF00528">
    <property type="entry name" value="BPD_transp_1"/>
    <property type="match status" value="1"/>
</dbReference>
<feature type="transmembrane region" description="Helical" evidence="7">
    <location>
        <begin position="260"/>
        <end position="277"/>
    </location>
</feature>
<keyword evidence="6 7" id="KW-0472">Membrane</keyword>
<dbReference type="PATRIC" id="fig|159743.3.peg.5992"/>
<dbReference type="PANTHER" id="PTHR43744:SF9">
    <property type="entry name" value="POLYGALACTURONAN_RHAMNOGALACTURONAN TRANSPORT SYSTEM PERMEASE PROTEIN YTCP"/>
    <property type="match status" value="1"/>
</dbReference>
<keyword evidence="2 7" id="KW-0813">Transport</keyword>
<dbReference type="SUPFAM" id="SSF161098">
    <property type="entry name" value="MetI-like"/>
    <property type="match status" value="1"/>
</dbReference>
<evidence type="ECO:0000256" key="7">
    <source>
        <dbReference type="RuleBase" id="RU363032"/>
    </source>
</evidence>
<feature type="transmembrane region" description="Helical" evidence="7">
    <location>
        <begin position="74"/>
        <end position="99"/>
    </location>
</feature>
<evidence type="ECO:0000256" key="3">
    <source>
        <dbReference type="ARBA" id="ARBA00022475"/>
    </source>
</evidence>
<dbReference type="OrthoDB" id="9810086at2"/>
<dbReference type="PANTHER" id="PTHR43744">
    <property type="entry name" value="ABC TRANSPORTER PERMEASE PROTEIN MG189-RELATED-RELATED"/>
    <property type="match status" value="1"/>
</dbReference>
<name>A0A0D7WU08_9BACL</name>
<sequence length="292" mass="32983">MYHKTTAYRIFNVFNICLLVFLSIMCIVPLIHVLAVSFSAKSAADANLVGLWPVQFSLEAYKKTMNNPIFLHSIWISVLRTVLGTGLTLLITFLAAYPLSKETSVFRSRNVYSWLFVFSMIFNGGLVPFYMVIQKIHLMDSFWVLVLPGAVNTFLVILMLNFFRGIPKEMEEAALIDGAGHFRTLFSIFLPISMPSIATIALFSMVFHWNSWFDGLLYLSNAKDYPLATFLQTVIIQKDMSSMSMSPKEMELLSQTTVNAAQIFIGAAPILIVYPFLQKYFVKGMTLGSVKE</sequence>
<comment type="caution">
    <text evidence="9">The sequence shown here is derived from an EMBL/GenBank/DDBJ whole genome shotgun (WGS) entry which is preliminary data.</text>
</comment>
<evidence type="ECO:0000256" key="4">
    <source>
        <dbReference type="ARBA" id="ARBA00022692"/>
    </source>
</evidence>
<dbReference type="PROSITE" id="PS50928">
    <property type="entry name" value="ABC_TM1"/>
    <property type="match status" value="1"/>
</dbReference>
<dbReference type="OMA" id="LAMTEFR"/>
<feature type="domain" description="ABC transmembrane type-1" evidence="8">
    <location>
        <begin position="74"/>
        <end position="274"/>
    </location>
</feature>
<proteinExistence type="inferred from homology"/>
<reference evidence="9 10" key="1">
    <citation type="submission" date="2014-11" db="EMBL/GenBank/DDBJ databases">
        <title>Draft Genome Sequences of Paenibacillus polymyxa NRRL B-30509 and Paenibacillus terrae NRRL B-30644, Strains from a Poultry Environment that Produce Tridecaptin A and Paenicidins.</title>
        <authorList>
            <person name="van Belkum M.J."/>
            <person name="Lohans C.T."/>
            <person name="Vederas J.C."/>
        </authorList>
    </citation>
    <scope>NUCLEOTIDE SEQUENCE [LARGE SCALE GENOMIC DNA]</scope>
    <source>
        <strain evidence="9 10">NRRL B-30644</strain>
    </source>
</reference>
<feature type="transmembrane region" description="Helical" evidence="7">
    <location>
        <begin position="184"/>
        <end position="209"/>
    </location>
</feature>
<dbReference type="InterPro" id="IPR035906">
    <property type="entry name" value="MetI-like_sf"/>
</dbReference>
<dbReference type="Proteomes" id="UP000032534">
    <property type="component" value="Unassembled WGS sequence"/>
</dbReference>
<dbReference type="AlphaFoldDB" id="A0A0D7WU08"/>
<evidence type="ECO:0000259" key="8">
    <source>
        <dbReference type="PROSITE" id="PS50928"/>
    </source>
</evidence>
<dbReference type="InterPro" id="IPR000515">
    <property type="entry name" value="MetI-like"/>
</dbReference>
<feature type="transmembrane region" description="Helical" evidence="7">
    <location>
        <begin position="142"/>
        <end position="163"/>
    </location>
</feature>
<organism evidence="9 10">
    <name type="scientific">Paenibacillus terrae</name>
    <dbReference type="NCBI Taxonomy" id="159743"/>
    <lineage>
        <taxon>Bacteria</taxon>
        <taxon>Bacillati</taxon>
        <taxon>Bacillota</taxon>
        <taxon>Bacilli</taxon>
        <taxon>Bacillales</taxon>
        <taxon>Paenibacillaceae</taxon>
        <taxon>Paenibacillus</taxon>
    </lineage>
</organism>
<accession>A0A0D7WU08</accession>
<comment type="similarity">
    <text evidence="7">Belongs to the binding-protein-dependent transport system permease family.</text>
</comment>
<gene>
    <name evidence="9" type="ORF">QD47_26925</name>
</gene>
<evidence type="ECO:0000256" key="1">
    <source>
        <dbReference type="ARBA" id="ARBA00004651"/>
    </source>
</evidence>
<evidence type="ECO:0000256" key="6">
    <source>
        <dbReference type="ARBA" id="ARBA00023136"/>
    </source>
</evidence>
<evidence type="ECO:0000256" key="5">
    <source>
        <dbReference type="ARBA" id="ARBA00022989"/>
    </source>
</evidence>
<evidence type="ECO:0000256" key="2">
    <source>
        <dbReference type="ARBA" id="ARBA00022448"/>
    </source>
</evidence>
<comment type="subcellular location">
    <subcellularLocation>
        <location evidence="1 7">Cell membrane</location>
        <topology evidence="1 7">Multi-pass membrane protein</topology>
    </subcellularLocation>
</comment>
<keyword evidence="5 7" id="KW-1133">Transmembrane helix</keyword>
<evidence type="ECO:0000313" key="9">
    <source>
        <dbReference type="EMBL" id="KJD42666.1"/>
    </source>
</evidence>
<dbReference type="EMBL" id="JTHP01000098">
    <property type="protein sequence ID" value="KJD42666.1"/>
    <property type="molecule type" value="Genomic_DNA"/>
</dbReference>
<keyword evidence="10" id="KW-1185">Reference proteome</keyword>
<protein>
    <submittedName>
        <fullName evidence="9">ABC transporter permease</fullName>
    </submittedName>
</protein>
<dbReference type="CDD" id="cd06261">
    <property type="entry name" value="TM_PBP2"/>
    <property type="match status" value="1"/>
</dbReference>
<keyword evidence="4 7" id="KW-0812">Transmembrane</keyword>
<dbReference type="RefSeq" id="WP_014282362.1">
    <property type="nucleotide sequence ID" value="NZ_JTHP01000098.1"/>
</dbReference>
<dbReference type="GO" id="GO:0055085">
    <property type="term" value="P:transmembrane transport"/>
    <property type="evidence" value="ECO:0007669"/>
    <property type="project" value="InterPro"/>
</dbReference>
<dbReference type="Gene3D" id="1.10.3720.10">
    <property type="entry name" value="MetI-like"/>
    <property type="match status" value="1"/>
</dbReference>